<proteinExistence type="predicted"/>
<dbReference type="GO" id="GO:0016740">
    <property type="term" value="F:transferase activity"/>
    <property type="evidence" value="ECO:0007669"/>
    <property type="project" value="UniProtKB-KW"/>
</dbReference>
<evidence type="ECO:0000313" key="3">
    <source>
        <dbReference type="Proteomes" id="UP000003494"/>
    </source>
</evidence>
<dbReference type="EMBL" id="ACIP02000001">
    <property type="protein sequence ID" value="EEP29501.1"/>
    <property type="molecule type" value="Genomic_DNA"/>
</dbReference>
<dbReference type="InterPro" id="IPR029062">
    <property type="entry name" value="Class_I_gatase-like"/>
</dbReference>
<evidence type="ECO:0000259" key="1">
    <source>
        <dbReference type="Pfam" id="PF00117"/>
    </source>
</evidence>
<dbReference type="RefSeq" id="WP_006905889.1">
    <property type="nucleotide sequence ID" value="NZ_GG665866.1"/>
</dbReference>
<dbReference type="AlphaFoldDB" id="C4GA54"/>
<dbReference type="InterPro" id="IPR044992">
    <property type="entry name" value="ChyE-like"/>
</dbReference>
<dbReference type="InterPro" id="IPR017926">
    <property type="entry name" value="GATASE"/>
</dbReference>
<dbReference type="Pfam" id="PF00117">
    <property type="entry name" value="GATase"/>
    <property type="match status" value="1"/>
</dbReference>
<dbReference type="CDD" id="cd01741">
    <property type="entry name" value="GATase1_1"/>
    <property type="match status" value="1"/>
</dbReference>
<accession>C4GA54</accession>
<keyword evidence="3" id="KW-1185">Reference proteome</keyword>
<dbReference type="STRING" id="626523.GCWU000342_00867"/>
<name>C4GA54_9FIRM</name>
<dbReference type="Gene3D" id="3.40.50.880">
    <property type="match status" value="1"/>
</dbReference>
<keyword evidence="2" id="KW-0315">Glutamine amidotransferase</keyword>
<dbReference type="PROSITE" id="PS51273">
    <property type="entry name" value="GATASE_TYPE_1"/>
    <property type="match status" value="1"/>
</dbReference>
<dbReference type="Proteomes" id="UP000003494">
    <property type="component" value="Unassembled WGS sequence"/>
</dbReference>
<dbReference type="eggNOG" id="COG0518">
    <property type="taxonomic scope" value="Bacteria"/>
</dbReference>
<dbReference type="HOGENOM" id="CLU_054974_1_0_9"/>
<dbReference type="SUPFAM" id="SSF52317">
    <property type="entry name" value="Class I glutamine amidotransferase-like"/>
    <property type="match status" value="1"/>
</dbReference>
<feature type="domain" description="Glutamine amidotransferase" evidence="1">
    <location>
        <begin position="48"/>
        <end position="210"/>
    </location>
</feature>
<reference evidence="2" key="1">
    <citation type="submission" date="2009-04" db="EMBL/GenBank/DDBJ databases">
        <authorList>
            <person name="Weinstock G."/>
            <person name="Sodergren E."/>
            <person name="Clifton S."/>
            <person name="Fulton L."/>
            <person name="Fulton B."/>
            <person name="Courtney L."/>
            <person name="Fronick C."/>
            <person name="Harrison M."/>
            <person name="Strong C."/>
            <person name="Farmer C."/>
            <person name="Delahaunty K."/>
            <person name="Markovic C."/>
            <person name="Hall O."/>
            <person name="Minx P."/>
            <person name="Tomlinson C."/>
            <person name="Mitreva M."/>
            <person name="Nelson J."/>
            <person name="Hou S."/>
            <person name="Wollam A."/>
            <person name="Pepin K.H."/>
            <person name="Johnson M."/>
            <person name="Bhonagiri V."/>
            <person name="Nash W.E."/>
            <person name="Warren W."/>
            <person name="Chinwalla A."/>
            <person name="Mardis E.R."/>
            <person name="Wilson R.K."/>
        </authorList>
    </citation>
    <scope>NUCLEOTIDE SEQUENCE [LARGE SCALE GENOMIC DNA]</scope>
    <source>
        <strain evidence="2">DSM 14600</strain>
    </source>
</reference>
<dbReference type="PANTHER" id="PTHR42695">
    <property type="entry name" value="GLUTAMINE AMIDOTRANSFERASE YLR126C-RELATED"/>
    <property type="match status" value="1"/>
</dbReference>
<comment type="caution">
    <text evidence="2">The sequence shown here is derived from an EMBL/GenBank/DDBJ whole genome shotgun (WGS) entry which is preliminary data.</text>
</comment>
<dbReference type="NCBIfam" id="NF006098">
    <property type="entry name" value="PRK08250.1"/>
    <property type="match status" value="1"/>
</dbReference>
<evidence type="ECO:0000313" key="2">
    <source>
        <dbReference type="EMBL" id="EEP29501.1"/>
    </source>
</evidence>
<sequence length="262" mass="29569">MSEKATNFQLKAMSRGTREKGKREMKILYLLHEAFEQPATYLDWARARGYETDQVHVYLKEPIPSEISGYDMLIVMGGPQTPNEDREHFPYYDPKEEIALIQRFVREKKAVLGACLGAQLIGQAFGAPYEHSPHREIGAVPLHLTEEGLKDPLLKAFADGMNIGSWHGDMPGLTGEARVLAFSEGCPRQIIRYSDRAYAFQCHPEFTPEAVEALIASERNLEEDSKKYPYVKNASQLREDSYGQMNAALCDFLDAYVASVTK</sequence>
<dbReference type="PANTHER" id="PTHR42695:SF5">
    <property type="entry name" value="GLUTAMINE AMIDOTRANSFERASE YLR126C-RELATED"/>
    <property type="match status" value="1"/>
</dbReference>
<protein>
    <submittedName>
        <fullName evidence="2">Class I glutamine amidotransferase</fullName>
    </submittedName>
</protein>
<dbReference type="GO" id="GO:0005829">
    <property type="term" value="C:cytosol"/>
    <property type="evidence" value="ECO:0007669"/>
    <property type="project" value="TreeGrafter"/>
</dbReference>
<gene>
    <name evidence="2" type="ORF">GCWU000342_00867</name>
</gene>
<organism evidence="2 3">
    <name type="scientific">Shuttleworthella satelles DSM 14600</name>
    <dbReference type="NCBI Taxonomy" id="626523"/>
    <lineage>
        <taxon>Bacteria</taxon>
        <taxon>Bacillati</taxon>
        <taxon>Bacillota</taxon>
        <taxon>Clostridia</taxon>
        <taxon>Lachnospirales</taxon>
        <taxon>Lachnospiraceae</taxon>
        <taxon>Shuttleworthella</taxon>
    </lineage>
</organism>